<name>A0A024FTC1_9STRA</name>
<accession>A0A024FTC1</accession>
<keyword evidence="2" id="KW-1185">Reference proteome</keyword>
<gene>
    <name evidence="1" type="ORF">BN9_086990</name>
</gene>
<evidence type="ECO:0000313" key="2">
    <source>
        <dbReference type="Proteomes" id="UP000053237"/>
    </source>
</evidence>
<dbReference type="EMBL" id="CAIX01000181">
    <property type="protein sequence ID" value="CCI10256.1"/>
    <property type="molecule type" value="Genomic_DNA"/>
</dbReference>
<reference evidence="1 2" key="1">
    <citation type="submission" date="2012-05" db="EMBL/GenBank/DDBJ databases">
        <title>Recombination and specialization in a pathogen metapopulation.</title>
        <authorList>
            <person name="Gardiner A."/>
            <person name="Kemen E."/>
            <person name="Schultz-Larsen T."/>
            <person name="MacLean D."/>
            <person name="Van Oosterhout C."/>
            <person name="Jones J.D.G."/>
        </authorList>
    </citation>
    <scope>NUCLEOTIDE SEQUENCE [LARGE SCALE GENOMIC DNA]</scope>
    <source>
        <strain evidence="1 2">Ac Nc2</strain>
    </source>
</reference>
<protein>
    <submittedName>
        <fullName evidence="1">Uncharacterized protein</fullName>
    </submittedName>
</protein>
<proteinExistence type="predicted"/>
<dbReference type="InParanoid" id="A0A024FTC1"/>
<evidence type="ECO:0000313" key="1">
    <source>
        <dbReference type="EMBL" id="CCI10256.1"/>
    </source>
</evidence>
<dbReference type="AlphaFoldDB" id="A0A024FTC1"/>
<comment type="caution">
    <text evidence="1">The sequence shown here is derived from an EMBL/GenBank/DDBJ whole genome shotgun (WGS) entry which is preliminary data.</text>
</comment>
<sequence>MKSVHDISTTIFTPSNDQCSADACEETTQCCGDKQRVNKACMEDNSQIVGVRLTSSSSDPISKGKASGSECTSALRGGANFITITVMAHVKCMGKFFNFYGAPRYIWMCEKLQGLERVCRGRAN</sequence>
<organism evidence="1 2">
    <name type="scientific">Albugo candida</name>
    <dbReference type="NCBI Taxonomy" id="65357"/>
    <lineage>
        <taxon>Eukaryota</taxon>
        <taxon>Sar</taxon>
        <taxon>Stramenopiles</taxon>
        <taxon>Oomycota</taxon>
        <taxon>Peronosporomycetes</taxon>
        <taxon>Albuginales</taxon>
        <taxon>Albuginaceae</taxon>
        <taxon>Albugo</taxon>
    </lineage>
</organism>
<dbReference type="Proteomes" id="UP000053237">
    <property type="component" value="Unassembled WGS sequence"/>
</dbReference>